<dbReference type="SUPFAM" id="SSF53300">
    <property type="entry name" value="vWA-like"/>
    <property type="match status" value="1"/>
</dbReference>
<dbReference type="InterPro" id="IPR036465">
    <property type="entry name" value="vWFA_dom_sf"/>
</dbReference>
<dbReference type="OrthoDB" id="1149618at2759"/>
<proteinExistence type="predicted"/>
<dbReference type="InterPro" id="IPR056690">
    <property type="entry name" value="DUF7788"/>
</dbReference>
<feature type="compositionally biased region" description="Basic residues" evidence="1">
    <location>
        <begin position="208"/>
        <end position="221"/>
    </location>
</feature>
<dbReference type="PIRSF" id="PIRSF015417">
    <property type="entry name" value="T31B5_30_vWA"/>
    <property type="match status" value="1"/>
</dbReference>
<feature type="region of interest" description="Disordered" evidence="1">
    <location>
        <begin position="207"/>
        <end position="230"/>
    </location>
</feature>
<dbReference type="PANTHER" id="PTHR31373">
    <property type="entry name" value="OS06G0652100 PROTEIN"/>
    <property type="match status" value="1"/>
</dbReference>
<evidence type="ECO:0000259" key="3">
    <source>
        <dbReference type="Pfam" id="PF25043"/>
    </source>
</evidence>
<evidence type="ECO:0000313" key="5">
    <source>
        <dbReference type="Proteomes" id="UP000327013"/>
    </source>
</evidence>
<feature type="domain" description="DUF2828" evidence="2">
    <location>
        <begin position="62"/>
        <end position="462"/>
    </location>
</feature>
<dbReference type="EMBL" id="CM017327">
    <property type="protein sequence ID" value="KAE8098702.1"/>
    <property type="molecule type" value="Genomic_DNA"/>
</dbReference>
<feature type="domain" description="DUF7788" evidence="3">
    <location>
        <begin position="464"/>
        <end position="674"/>
    </location>
</feature>
<evidence type="ECO:0008006" key="6">
    <source>
        <dbReference type="Google" id="ProtNLM"/>
    </source>
</evidence>
<dbReference type="Pfam" id="PF25043">
    <property type="entry name" value="DUF7788"/>
    <property type="match status" value="1"/>
</dbReference>
<organism evidence="4 5">
    <name type="scientific">Carpinus fangiana</name>
    <dbReference type="NCBI Taxonomy" id="176857"/>
    <lineage>
        <taxon>Eukaryota</taxon>
        <taxon>Viridiplantae</taxon>
        <taxon>Streptophyta</taxon>
        <taxon>Embryophyta</taxon>
        <taxon>Tracheophyta</taxon>
        <taxon>Spermatophyta</taxon>
        <taxon>Magnoliopsida</taxon>
        <taxon>eudicotyledons</taxon>
        <taxon>Gunneridae</taxon>
        <taxon>Pentapetalae</taxon>
        <taxon>rosids</taxon>
        <taxon>fabids</taxon>
        <taxon>Fagales</taxon>
        <taxon>Betulaceae</taxon>
        <taxon>Carpinus</taxon>
    </lineage>
</organism>
<dbReference type="InterPro" id="IPR058580">
    <property type="entry name" value="DUF2828"/>
</dbReference>
<evidence type="ECO:0000256" key="1">
    <source>
        <dbReference type="SAM" id="MobiDB-lite"/>
    </source>
</evidence>
<evidence type="ECO:0000259" key="2">
    <source>
        <dbReference type="Pfam" id="PF11443"/>
    </source>
</evidence>
<evidence type="ECO:0000313" key="4">
    <source>
        <dbReference type="EMBL" id="KAE8098702.1"/>
    </source>
</evidence>
<name>A0A5N6RGU3_9ROSI</name>
<sequence length="687" mass="78031">MASAGRLLGPPAAGDLFSTQNAGVGSIVPRIDDLHLPGKPFNDDDYDNAYGLYDEEPPMGLTENFAPTFLSSGNPCLDFFFQVVPNTPSEYLIKQLQLAWAQDARTTLKLICNLRGVRGTGKSDKKGFYTSALWLHKTHPKTLALNVKALADFGYLKDLPEILYRLLEGPDVRERAKQAWACRKMEKKIVRRRESFLRRRASVLPKTKSGKFKRRGSKGGQRRVGSEEEKKTISKYVDKEKAKDLRKERLISMAAKALDRYNNDSNYRFLFDCVCDLFAELLNSDVAFLGRGEVHKITLAGKWCPTIDSSYDKSLLICEGIARRVFPREEYEGIEEAHYVYRVRDRLRKQVLAPLHKALQLPEVYMTANEWSGLPYNRVASVAMKTYKWQFRKHDKERFEEYLGKVKSGKANIAAGALLPHEIIKSLLPMNYDDDDDDEDGDEVAELQWERMVSDVAKKGKLKNCIAVCDVSGSMDGTPMEVCVALGLLVSELSEEPWKGKVITFSANPQLHLIKGDSLLAKTNFIRKMEWGGNTDFQKVFDQILQVAVEGKLTEDQLIKRVFVFSDMEFDEASGQRCVNYYNYYGYGSYGNVDRGNDSNSWETDYEVIQRKFREKGYNRVPEIVFWNLRHSSSVPVVASQSGVALVSGFSKNMLTVFLNEGRIQTPEDVMELALSGEEYKKLVVYD</sequence>
<dbReference type="Gene3D" id="3.40.50.410">
    <property type="entry name" value="von Willebrand factor, type A domain"/>
    <property type="match status" value="1"/>
</dbReference>
<accession>A0A5N6RGU3</accession>
<reference evidence="4 5" key="1">
    <citation type="submission" date="2019-06" db="EMBL/GenBank/DDBJ databases">
        <title>A chromosomal-level reference genome of Carpinus fangiana (Coryloideae, Betulaceae).</title>
        <authorList>
            <person name="Yang X."/>
            <person name="Wang Z."/>
            <person name="Zhang L."/>
            <person name="Hao G."/>
            <person name="Liu J."/>
            <person name="Yang Y."/>
        </authorList>
    </citation>
    <scope>NUCLEOTIDE SEQUENCE [LARGE SCALE GENOMIC DNA]</scope>
    <source>
        <strain evidence="4">Cfa_2016G</strain>
        <tissue evidence="4">Leaf</tissue>
    </source>
</reference>
<dbReference type="PANTHER" id="PTHR31373:SF27">
    <property type="entry name" value="TROVE DOMAIN-CONTAINING PROTEIN"/>
    <property type="match status" value="1"/>
</dbReference>
<dbReference type="CDD" id="cd00198">
    <property type="entry name" value="vWFA"/>
    <property type="match status" value="1"/>
</dbReference>
<dbReference type="Pfam" id="PF11443">
    <property type="entry name" value="DUF2828"/>
    <property type="match status" value="1"/>
</dbReference>
<protein>
    <recommendedName>
        <fullName evidence="6">TROVE domain-containing protein</fullName>
    </recommendedName>
</protein>
<dbReference type="AlphaFoldDB" id="A0A5N6RGU3"/>
<dbReference type="InterPro" id="IPR011205">
    <property type="entry name" value="UCP015417_vWA"/>
</dbReference>
<gene>
    <name evidence="4" type="ORF">FH972_016746</name>
</gene>
<dbReference type="Proteomes" id="UP000327013">
    <property type="component" value="Chromosome 7"/>
</dbReference>
<keyword evidence="5" id="KW-1185">Reference proteome</keyword>